<organism evidence="2 3">
    <name type="scientific">Helicobacter pylori</name>
    <name type="common">Campylobacter pylori</name>
    <dbReference type="NCBI Taxonomy" id="210"/>
    <lineage>
        <taxon>Bacteria</taxon>
        <taxon>Pseudomonadati</taxon>
        <taxon>Campylobacterota</taxon>
        <taxon>Epsilonproteobacteria</taxon>
        <taxon>Campylobacterales</taxon>
        <taxon>Helicobacteraceae</taxon>
        <taxon>Helicobacter</taxon>
    </lineage>
</organism>
<keyword evidence="2" id="KW-0418">Kinase</keyword>
<dbReference type="GO" id="GO:0008976">
    <property type="term" value="F:polyphosphate kinase activity"/>
    <property type="evidence" value="ECO:0007669"/>
    <property type="project" value="InterPro"/>
</dbReference>
<feature type="domain" description="Polyphosphate kinase N-terminal" evidence="1">
    <location>
        <begin position="4"/>
        <end position="107"/>
    </location>
</feature>
<dbReference type="SUPFAM" id="SSF140356">
    <property type="entry name" value="PPK N-terminal domain-like"/>
    <property type="match status" value="1"/>
</dbReference>
<proteinExistence type="predicted"/>
<dbReference type="Pfam" id="PF13089">
    <property type="entry name" value="PP_kinase_N"/>
    <property type="match status" value="1"/>
</dbReference>
<evidence type="ECO:0000313" key="2">
    <source>
        <dbReference type="EMBL" id="PUD78160.1"/>
    </source>
</evidence>
<dbReference type="Gene3D" id="1.20.58.310">
    <property type="entry name" value="Polyphosphate kinase N-terminal domain"/>
    <property type="match status" value="1"/>
</dbReference>
<evidence type="ECO:0000313" key="3">
    <source>
        <dbReference type="Proteomes" id="UP000244700"/>
    </source>
</evidence>
<protein>
    <submittedName>
        <fullName evidence="2">RNA degradosome polyphosphate kinase</fullName>
    </submittedName>
</protein>
<dbReference type="GO" id="GO:0006799">
    <property type="term" value="P:polyphosphate biosynthetic process"/>
    <property type="evidence" value="ECO:0007669"/>
    <property type="project" value="InterPro"/>
</dbReference>
<dbReference type="InterPro" id="IPR025198">
    <property type="entry name" value="PPK_N_dom"/>
</dbReference>
<accession>A0A2T6VJS7</accession>
<feature type="non-terminal residue" evidence="2">
    <location>
        <position position="108"/>
    </location>
</feature>
<sequence length="108" mass="12803">MNRFFNRELSWLAFNTRVLNEAKDESLPLLERLKFLAIYDTNLDEFYMIRVAGLKQLYEHKIASKGIDGASPEEQLEKIKHYLAHEIEERELEFQKIQALLFKKGLCI</sequence>
<dbReference type="GO" id="GO:0009358">
    <property type="term" value="C:polyphosphate kinase complex"/>
    <property type="evidence" value="ECO:0007669"/>
    <property type="project" value="InterPro"/>
</dbReference>
<dbReference type="InterPro" id="IPR003414">
    <property type="entry name" value="PP_kinase"/>
</dbReference>
<dbReference type="EMBL" id="QBQT01000231">
    <property type="protein sequence ID" value="PUD78160.1"/>
    <property type="molecule type" value="Genomic_DNA"/>
</dbReference>
<comment type="caution">
    <text evidence="2">The sequence shown here is derived from an EMBL/GenBank/DDBJ whole genome shotgun (WGS) entry which is preliminary data.</text>
</comment>
<evidence type="ECO:0000259" key="1">
    <source>
        <dbReference type="Pfam" id="PF13089"/>
    </source>
</evidence>
<keyword evidence="2" id="KW-0808">Transferase</keyword>
<gene>
    <name evidence="2" type="ORF">C2R72_04165</name>
</gene>
<dbReference type="InterPro" id="IPR036832">
    <property type="entry name" value="PPK_N_dom_sf"/>
</dbReference>
<dbReference type="AlphaFoldDB" id="A0A2T6VJS7"/>
<reference evidence="2 3" key="1">
    <citation type="submission" date="2018-01" db="EMBL/GenBank/DDBJ databases">
        <title>Helicobacter pylori genome-wide association study shows promise for predicting gastric cancer risk.</title>
        <authorList>
            <person name="Berthenet E."/>
            <person name="Yahara K."/>
            <person name="Thorell K."/>
            <person name="Pascoe B."/>
            <person name="Meric G."/>
            <person name="Mikhail J.M."/>
            <person name="Engstrand L."/>
            <person name="Enroth H."/>
            <person name="Burette A."/>
            <person name="Megraud F."/>
            <person name="Atherton J."/>
            <person name="Smith S."/>
            <person name="Wilkinson T.S."/>
            <person name="Hitchings M.D."/>
            <person name="Falush D."/>
            <person name="Sheppard S.K."/>
        </authorList>
    </citation>
    <scope>NUCLEOTIDE SEQUENCE [LARGE SCALE GENOMIC DNA]</scope>
    <source>
        <strain evidence="2 3">GIL237</strain>
    </source>
</reference>
<dbReference type="PANTHER" id="PTHR30218:SF0">
    <property type="entry name" value="POLYPHOSPHATE KINASE"/>
    <property type="match status" value="1"/>
</dbReference>
<dbReference type="PANTHER" id="PTHR30218">
    <property type="entry name" value="POLYPHOSPHATE KINASE"/>
    <property type="match status" value="1"/>
</dbReference>
<name>A0A2T6VJS7_HELPX</name>
<dbReference type="Proteomes" id="UP000244700">
    <property type="component" value="Unassembled WGS sequence"/>
</dbReference>